<dbReference type="EMBL" id="CACTIH010000079">
    <property type="protein sequence ID" value="CAA2951639.1"/>
    <property type="molecule type" value="Genomic_DNA"/>
</dbReference>
<dbReference type="AlphaFoldDB" id="A0A8S0PL01"/>
<comment type="similarity">
    <text evidence="7 11">Belongs to the HD-ZIP homeobox family. Class I subfamily.</text>
</comment>
<evidence type="ECO:0000256" key="13">
    <source>
        <dbReference type="SAM" id="MobiDB-lite"/>
    </source>
</evidence>
<dbReference type="InterPro" id="IPR003106">
    <property type="entry name" value="Leu_zip_homeo"/>
</dbReference>
<dbReference type="InterPro" id="IPR017970">
    <property type="entry name" value="Homeobox_CS"/>
</dbReference>
<comment type="function">
    <text evidence="8">Probable transcription activator that may act as growth regulators in response to water deficit.</text>
</comment>
<comment type="caution">
    <text evidence="15">The sequence shown here is derived from an EMBL/GenBank/DDBJ whole genome shotgun (WGS) entry which is preliminary data.</text>
</comment>
<feature type="coiled-coil region" evidence="12">
    <location>
        <begin position="98"/>
        <end position="132"/>
    </location>
</feature>
<dbReference type="Gene3D" id="1.10.10.60">
    <property type="entry name" value="Homeodomain-like"/>
    <property type="match status" value="1"/>
</dbReference>
<evidence type="ECO:0000256" key="5">
    <source>
        <dbReference type="ARBA" id="ARBA00023163"/>
    </source>
</evidence>
<dbReference type="GO" id="GO:0005634">
    <property type="term" value="C:nucleus"/>
    <property type="evidence" value="ECO:0007669"/>
    <property type="project" value="UniProtKB-SubCell"/>
</dbReference>
<evidence type="ECO:0000256" key="10">
    <source>
        <dbReference type="RuleBase" id="RU000682"/>
    </source>
</evidence>
<dbReference type="Pfam" id="PF02183">
    <property type="entry name" value="HALZ"/>
    <property type="match status" value="1"/>
</dbReference>
<gene>
    <name evidence="15" type="ORF">OLEA9_A097413</name>
</gene>
<dbReference type="InterPro" id="IPR001356">
    <property type="entry name" value="HD"/>
</dbReference>
<dbReference type="InterPro" id="IPR045224">
    <property type="entry name" value="HDZip_class_I_plant"/>
</dbReference>
<dbReference type="PANTHER" id="PTHR24326">
    <property type="entry name" value="HOMEOBOX-LEUCINE ZIPPER PROTEIN"/>
    <property type="match status" value="1"/>
</dbReference>
<dbReference type="SUPFAM" id="SSF46689">
    <property type="entry name" value="Homeodomain-like"/>
    <property type="match status" value="1"/>
</dbReference>
<feature type="domain" description="Homeobox" evidence="14">
    <location>
        <begin position="25"/>
        <end position="85"/>
    </location>
</feature>
<keyword evidence="2 11" id="KW-0805">Transcription regulation</keyword>
<dbReference type="GO" id="GO:0009414">
    <property type="term" value="P:response to water deprivation"/>
    <property type="evidence" value="ECO:0007669"/>
    <property type="project" value="UniProtKB-ARBA"/>
</dbReference>
<reference evidence="15 16" key="1">
    <citation type="submission" date="2019-12" db="EMBL/GenBank/DDBJ databases">
        <authorList>
            <person name="Alioto T."/>
            <person name="Alioto T."/>
            <person name="Gomez Garrido J."/>
        </authorList>
    </citation>
    <scope>NUCLEOTIDE SEQUENCE [LARGE SCALE GENOMIC DNA]</scope>
</reference>
<keyword evidence="12" id="KW-0175">Coiled coil</keyword>
<dbReference type="SMART" id="SM00389">
    <property type="entry name" value="HOX"/>
    <property type="match status" value="1"/>
</dbReference>
<feature type="compositionally biased region" description="Basic and acidic residues" evidence="13">
    <location>
        <begin position="138"/>
        <end position="147"/>
    </location>
</feature>
<dbReference type="PANTHER" id="PTHR24326:SF122">
    <property type="entry name" value="HOMEOBOX-LEUCINE ZIPPER PROTEIN HOX6"/>
    <property type="match status" value="1"/>
</dbReference>
<dbReference type="GO" id="GO:0009737">
    <property type="term" value="P:response to abscisic acid"/>
    <property type="evidence" value="ECO:0007669"/>
    <property type="project" value="UniProtKB-ARBA"/>
</dbReference>
<evidence type="ECO:0000256" key="12">
    <source>
        <dbReference type="SAM" id="Coils"/>
    </source>
</evidence>
<accession>A0A8S0PL01</accession>
<organism evidence="15 16">
    <name type="scientific">Olea europaea subsp. europaea</name>
    <dbReference type="NCBI Taxonomy" id="158383"/>
    <lineage>
        <taxon>Eukaryota</taxon>
        <taxon>Viridiplantae</taxon>
        <taxon>Streptophyta</taxon>
        <taxon>Embryophyta</taxon>
        <taxon>Tracheophyta</taxon>
        <taxon>Spermatophyta</taxon>
        <taxon>Magnoliopsida</taxon>
        <taxon>eudicotyledons</taxon>
        <taxon>Gunneridae</taxon>
        <taxon>Pentapetalae</taxon>
        <taxon>asterids</taxon>
        <taxon>lamiids</taxon>
        <taxon>Lamiales</taxon>
        <taxon>Oleaceae</taxon>
        <taxon>Oleeae</taxon>
        <taxon>Olea</taxon>
    </lineage>
</organism>
<comment type="subcellular location">
    <subcellularLocation>
        <location evidence="1 9 10">Nucleus</location>
    </subcellularLocation>
</comment>
<name>A0A8S0PL01_OLEEU</name>
<evidence type="ECO:0000313" key="16">
    <source>
        <dbReference type="Proteomes" id="UP000594638"/>
    </source>
</evidence>
<feature type="DNA-binding region" description="Homeobox" evidence="9">
    <location>
        <begin position="27"/>
        <end position="86"/>
    </location>
</feature>
<keyword evidence="5 11" id="KW-0804">Transcription</keyword>
<evidence type="ECO:0000256" key="3">
    <source>
        <dbReference type="ARBA" id="ARBA00023125"/>
    </source>
</evidence>
<evidence type="ECO:0000259" key="14">
    <source>
        <dbReference type="PROSITE" id="PS50071"/>
    </source>
</evidence>
<keyword evidence="3 9" id="KW-0238">DNA-binding</keyword>
<protein>
    <recommendedName>
        <fullName evidence="11">Homeobox-leucine zipper protein</fullName>
    </recommendedName>
    <alternativeName>
        <fullName evidence="11">HD-ZIP protein</fullName>
    </alternativeName>
    <alternativeName>
        <fullName evidence="11">Homeodomain transcription factor</fullName>
    </alternativeName>
</protein>
<dbReference type="GO" id="GO:0000981">
    <property type="term" value="F:DNA-binding transcription factor activity, RNA polymerase II-specific"/>
    <property type="evidence" value="ECO:0007669"/>
    <property type="project" value="UniProtKB-UniRule"/>
</dbReference>
<evidence type="ECO:0000313" key="15">
    <source>
        <dbReference type="EMBL" id="CAA2951639.1"/>
    </source>
</evidence>
<evidence type="ECO:0000256" key="1">
    <source>
        <dbReference type="ARBA" id="ARBA00004123"/>
    </source>
</evidence>
<dbReference type="Proteomes" id="UP000594638">
    <property type="component" value="Unassembled WGS sequence"/>
</dbReference>
<evidence type="ECO:0000256" key="2">
    <source>
        <dbReference type="ARBA" id="ARBA00023015"/>
    </source>
</evidence>
<keyword evidence="16" id="KW-1185">Reference proteome</keyword>
<dbReference type="Gramene" id="OE9A097413T1">
    <property type="protein sequence ID" value="OE9A097413C1"/>
    <property type="gene ID" value="OE9A097413"/>
</dbReference>
<keyword evidence="6 9" id="KW-0539">Nucleus</keyword>
<dbReference type="InterPro" id="IPR009057">
    <property type="entry name" value="Homeodomain-like_sf"/>
</dbReference>
<evidence type="ECO:0000256" key="7">
    <source>
        <dbReference type="ARBA" id="ARBA00025748"/>
    </source>
</evidence>
<dbReference type="Gramene" id="OE9A097413T2">
    <property type="protein sequence ID" value="OE9A097413C2"/>
    <property type="gene ID" value="OE9A097413"/>
</dbReference>
<dbReference type="GO" id="GO:0045893">
    <property type="term" value="P:positive regulation of DNA-templated transcription"/>
    <property type="evidence" value="ECO:0007669"/>
    <property type="project" value="TreeGrafter"/>
</dbReference>
<dbReference type="OrthoDB" id="907895at2759"/>
<comment type="function">
    <text evidence="11">Transcription factor.</text>
</comment>
<feature type="region of interest" description="Disordered" evidence="13">
    <location>
        <begin position="138"/>
        <end position="157"/>
    </location>
</feature>
<dbReference type="FunFam" id="1.10.10.60:FF:000293">
    <property type="entry name" value="Homeobox-leucine zipper protein ATHB-7"/>
    <property type="match status" value="1"/>
</dbReference>
<dbReference type="CDD" id="cd00086">
    <property type="entry name" value="homeodomain"/>
    <property type="match status" value="1"/>
</dbReference>
<sequence>MFDGGEEYWSSADYFTNMNTESKKKKKIKNTRRFSDEQIRSMETMFASETKLEPRKKMQLAKELGLQPRQVAIWFQNKRARWKSKKLEKDYNILLTNYNSLASQFETLKNEKQSLDNQLQKLNEMVGKSEMEIQCPKHEKSGNRIDGESSDNGKNIESGEFEVLNPSLCLDRSENDSNLKADYFGLEEETELMHMVESSDSSLASQENFLDHNSSSYQWWDFWS</sequence>
<dbReference type="GO" id="GO:0000976">
    <property type="term" value="F:transcription cis-regulatory region binding"/>
    <property type="evidence" value="ECO:0007669"/>
    <property type="project" value="UniProtKB-ARBA"/>
</dbReference>
<dbReference type="Pfam" id="PF00046">
    <property type="entry name" value="Homeodomain"/>
    <property type="match status" value="1"/>
</dbReference>
<dbReference type="InterPro" id="IPR000047">
    <property type="entry name" value="HTH_motif"/>
</dbReference>
<evidence type="ECO:0000256" key="4">
    <source>
        <dbReference type="ARBA" id="ARBA00023155"/>
    </source>
</evidence>
<dbReference type="PRINTS" id="PR00031">
    <property type="entry name" value="HTHREPRESSR"/>
</dbReference>
<evidence type="ECO:0000256" key="8">
    <source>
        <dbReference type="ARBA" id="ARBA00058361"/>
    </source>
</evidence>
<keyword evidence="4 9" id="KW-0371">Homeobox</keyword>
<dbReference type="PROSITE" id="PS50071">
    <property type="entry name" value="HOMEOBOX_2"/>
    <property type="match status" value="1"/>
</dbReference>
<proteinExistence type="inferred from homology"/>
<dbReference type="PROSITE" id="PS00027">
    <property type="entry name" value="HOMEOBOX_1"/>
    <property type="match status" value="1"/>
</dbReference>
<evidence type="ECO:0000256" key="11">
    <source>
        <dbReference type="RuleBase" id="RU369038"/>
    </source>
</evidence>
<evidence type="ECO:0000256" key="6">
    <source>
        <dbReference type="ARBA" id="ARBA00023242"/>
    </source>
</evidence>
<evidence type="ECO:0000256" key="9">
    <source>
        <dbReference type="PROSITE-ProRule" id="PRU00108"/>
    </source>
</evidence>